<feature type="compositionally biased region" description="Basic and acidic residues" evidence="1">
    <location>
        <begin position="190"/>
        <end position="200"/>
    </location>
</feature>
<dbReference type="OMA" id="LGCTNVG"/>
<accession>A0A8C4Z3C5</accession>
<dbReference type="InterPro" id="IPR048422">
    <property type="entry name" value="NOA1/YqeH-like_C"/>
</dbReference>
<sequence>MYPFQVALRQLVSSRCTRHLYVVCLPGRPSRRDAHVLSAGQISTSITREELFHNTQTSRLFYSTRGSRVSHLESQRGSVLPSFTTTVDPEKEEEFVFLDDAELVEEPRDELQTVLKELQRITSPKAPNDVSLPRSLSDKSQHRGLEMQLRSLQTATKEVNLDSLVQFHDINYPEDEGISKKAKSDKKKVGRGEHKVHGTPDSDQPVSSTCCSGCGAVLHCTAPEVAGYLPSEKFKVLTREDRLKNSVCQRCYLLVHHQKALTVEMSKEDYRNVVRGIKSHKALVLLIVDLLDLPDSIVPDITDLVGRNKHIVVLGNKIDLLPKDADNYLQRIKRQLSQYCNEAGIGENIKDVHLISAKTGYGIENLISSLQRSWKYKGDVYLVGTANAGKSTLFNTLLDSDYCKSKGTDVIHKATISPWPGTTLNLLKFPIINPTPYRLFRRQERLQKDSQQSEEDLAPEELRRLQTLSKQGYLTGRIGRTFRVDPVPKRDEIQFDPDSLAYGEYGVEEESTTEPPPVKEVEFSHNELKDAHWLFDTPGIMKEHDVLGLLTDPEVKAVVPRLAIVPRTFVVKPGTVLFLGALGRIDYLQGEKACWFTVVASNELPVHLTSLDRADALYQKHAGNVLLGVPMGGEERMKSFPPLVSQDFTLKGLGYLQATADIKMSSAGWVAVTGVEGDQLVLRAHAPGTSGLSLRTPPLLPHVVTLKGERVRKSSAYKPRKSPVLKLETKPTATQGAKSLPAKKKKKTTQKKASGH</sequence>
<feature type="region of interest" description="Disordered" evidence="1">
    <location>
        <begin position="711"/>
        <end position="756"/>
    </location>
</feature>
<dbReference type="GeneTree" id="ENSGT00390000001695"/>
<dbReference type="InterPro" id="IPR052807">
    <property type="entry name" value="Mito_transl_resp_regulator"/>
</dbReference>
<dbReference type="Proteomes" id="UP000694546">
    <property type="component" value="Chromosome 10"/>
</dbReference>
<dbReference type="CDD" id="cd01855">
    <property type="entry name" value="YqeH"/>
    <property type="match status" value="1"/>
</dbReference>
<dbReference type="AlphaFoldDB" id="A0A8C4Z3C5"/>
<feature type="region of interest" description="Disordered" evidence="1">
    <location>
        <begin position="177"/>
        <end position="206"/>
    </location>
</feature>
<dbReference type="RefSeq" id="XP_030223594.1">
    <property type="nucleotide sequence ID" value="XM_030367734.1"/>
</dbReference>
<protein>
    <submittedName>
        <fullName evidence="4">Nitric oxide associated 1</fullName>
    </submittedName>
</protein>
<dbReference type="GeneID" id="115552030"/>
<keyword evidence="5" id="KW-1185">Reference proteome</keyword>
<dbReference type="InterPro" id="IPR027417">
    <property type="entry name" value="P-loop_NTPase"/>
</dbReference>
<reference evidence="4" key="1">
    <citation type="submission" date="2025-08" db="UniProtKB">
        <authorList>
            <consortium name="Ensembl"/>
        </authorList>
    </citation>
    <scope>IDENTIFICATION</scope>
</reference>
<evidence type="ECO:0000259" key="2">
    <source>
        <dbReference type="Pfam" id="PF01926"/>
    </source>
</evidence>
<feature type="compositionally biased region" description="Basic residues" evidence="1">
    <location>
        <begin position="180"/>
        <end position="189"/>
    </location>
</feature>
<evidence type="ECO:0000313" key="5">
    <source>
        <dbReference type="Proteomes" id="UP000694546"/>
    </source>
</evidence>
<feature type="domain" description="G" evidence="2">
    <location>
        <begin position="380"/>
        <end position="431"/>
    </location>
</feature>
<dbReference type="SUPFAM" id="SSF52540">
    <property type="entry name" value="P-loop containing nucleoside triphosphate hydrolases"/>
    <property type="match status" value="1"/>
</dbReference>
<dbReference type="PANTHER" id="PTHR46406">
    <property type="entry name" value="NITRIC OXIDE-ASSOCIATED PROTEIN 1"/>
    <property type="match status" value="1"/>
</dbReference>
<evidence type="ECO:0000313" key="4">
    <source>
        <dbReference type="Ensembl" id="ENSGMOP00000005248.2"/>
    </source>
</evidence>
<gene>
    <name evidence="4" type="primary">noa1</name>
</gene>
<name>A0A8C4Z3C5_GADMO</name>
<dbReference type="Pfam" id="PF21516">
    <property type="entry name" value="YqeH-like_C"/>
    <property type="match status" value="1"/>
</dbReference>
<evidence type="ECO:0000256" key="1">
    <source>
        <dbReference type="SAM" id="MobiDB-lite"/>
    </source>
</evidence>
<dbReference type="InterPro" id="IPR006073">
    <property type="entry name" value="GTP-bd"/>
</dbReference>
<dbReference type="OrthoDB" id="1696305at2759"/>
<dbReference type="CTD" id="84273"/>
<dbReference type="KEGG" id="gmh:115552030"/>
<feature type="compositionally biased region" description="Basic residues" evidence="1">
    <location>
        <begin position="741"/>
        <end position="756"/>
    </location>
</feature>
<evidence type="ECO:0000259" key="3">
    <source>
        <dbReference type="Pfam" id="PF21516"/>
    </source>
</evidence>
<dbReference type="Gene3D" id="3.40.50.300">
    <property type="entry name" value="P-loop containing nucleotide triphosphate hydrolases"/>
    <property type="match status" value="1"/>
</dbReference>
<organism evidence="4 5">
    <name type="scientific">Gadus morhua</name>
    <name type="common">Atlantic cod</name>
    <dbReference type="NCBI Taxonomy" id="8049"/>
    <lineage>
        <taxon>Eukaryota</taxon>
        <taxon>Metazoa</taxon>
        <taxon>Chordata</taxon>
        <taxon>Craniata</taxon>
        <taxon>Vertebrata</taxon>
        <taxon>Euteleostomi</taxon>
        <taxon>Actinopterygii</taxon>
        <taxon>Neopterygii</taxon>
        <taxon>Teleostei</taxon>
        <taxon>Neoteleostei</taxon>
        <taxon>Acanthomorphata</taxon>
        <taxon>Zeiogadaria</taxon>
        <taxon>Gadariae</taxon>
        <taxon>Gadiformes</taxon>
        <taxon>Gadoidei</taxon>
        <taxon>Gadidae</taxon>
        <taxon>Gadus</taxon>
    </lineage>
</organism>
<dbReference type="GO" id="GO:0005525">
    <property type="term" value="F:GTP binding"/>
    <property type="evidence" value="ECO:0007669"/>
    <property type="project" value="InterPro"/>
</dbReference>
<feature type="domain" description="NOA1/YqeH-like C-terminal" evidence="3">
    <location>
        <begin position="596"/>
        <end position="695"/>
    </location>
</feature>
<reference evidence="4" key="2">
    <citation type="submission" date="2025-09" db="UniProtKB">
        <authorList>
            <consortium name="Ensembl"/>
        </authorList>
    </citation>
    <scope>IDENTIFICATION</scope>
</reference>
<dbReference type="Pfam" id="PF01926">
    <property type="entry name" value="MMR_HSR1"/>
    <property type="match status" value="1"/>
</dbReference>
<feature type="compositionally biased region" description="Basic residues" evidence="1">
    <location>
        <begin position="713"/>
        <end position="723"/>
    </location>
</feature>
<dbReference type="Ensembl" id="ENSGMOT00000005406.2">
    <property type="protein sequence ID" value="ENSGMOP00000005248.2"/>
    <property type="gene ID" value="ENSGMOG00000004944.2"/>
</dbReference>
<proteinExistence type="predicted"/>
<dbReference type="PANTHER" id="PTHR46406:SF1">
    <property type="entry name" value="NITRIC OXIDE-ASSOCIATED PROTEIN 1"/>
    <property type="match status" value="1"/>
</dbReference>